<comment type="caution">
    <text evidence="2">The sequence shown here is derived from an EMBL/GenBank/DDBJ whole genome shotgun (WGS) entry which is preliminary data.</text>
</comment>
<sequence>MKKIEEVERKVQRKIEEVEDKVQVKMEEVEEKDQVRICDLEKRLSELEDRPINFPANPDRTYPRPTVKSLTFDGKHLGLISKLSLTL</sequence>
<keyword evidence="1" id="KW-0175">Coiled coil</keyword>
<dbReference type="Proteomes" id="UP000499080">
    <property type="component" value="Unassembled WGS sequence"/>
</dbReference>
<dbReference type="OrthoDB" id="425619at2759"/>
<name>A0A4Y2G1A8_ARAVE</name>
<protein>
    <submittedName>
        <fullName evidence="2">Uncharacterized protein</fullName>
    </submittedName>
</protein>
<dbReference type="EMBL" id="BGPR01097964">
    <property type="protein sequence ID" value="GBM47413.1"/>
    <property type="molecule type" value="Genomic_DNA"/>
</dbReference>
<evidence type="ECO:0000313" key="3">
    <source>
        <dbReference type="Proteomes" id="UP000499080"/>
    </source>
</evidence>
<feature type="coiled-coil region" evidence="1">
    <location>
        <begin position="1"/>
        <end position="35"/>
    </location>
</feature>
<keyword evidence="3" id="KW-1185">Reference proteome</keyword>
<proteinExistence type="predicted"/>
<evidence type="ECO:0000256" key="1">
    <source>
        <dbReference type="SAM" id="Coils"/>
    </source>
</evidence>
<gene>
    <name evidence="2" type="ORF">AVEN_82573_1</name>
</gene>
<evidence type="ECO:0000313" key="2">
    <source>
        <dbReference type="EMBL" id="GBM47413.1"/>
    </source>
</evidence>
<organism evidence="2 3">
    <name type="scientific">Araneus ventricosus</name>
    <name type="common">Orbweaver spider</name>
    <name type="synonym">Epeira ventricosa</name>
    <dbReference type="NCBI Taxonomy" id="182803"/>
    <lineage>
        <taxon>Eukaryota</taxon>
        <taxon>Metazoa</taxon>
        <taxon>Ecdysozoa</taxon>
        <taxon>Arthropoda</taxon>
        <taxon>Chelicerata</taxon>
        <taxon>Arachnida</taxon>
        <taxon>Araneae</taxon>
        <taxon>Araneomorphae</taxon>
        <taxon>Entelegynae</taxon>
        <taxon>Araneoidea</taxon>
        <taxon>Araneidae</taxon>
        <taxon>Araneus</taxon>
    </lineage>
</organism>
<accession>A0A4Y2G1A8</accession>
<reference evidence="2 3" key="1">
    <citation type="journal article" date="2019" name="Sci. Rep.">
        <title>Orb-weaving spider Araneus ventricosus genome elucidates the spidroin gene catalogue.</title>
        <authorList>
            <person name="Kono N."/>
            <person name="Nakamura H."/>
            <person name="Ohtoshi R."/>
            <person name="Moran D.A.P."/>
            <person name="Shinohara A."/>
            <person name="Yoshida Y."/>
            <person name="Fujiwara M."/>
            <person name="Mori M."/>
            <person name="Tomita M."/>
            <person name="Arakawa K."/>
        </authorList>
    </citation>
    <scope>NUCLEOTIDE SEQUENCE [LARGE SCALE GENOMIC DNA]</scope>
</reference>
<dbReference type="AlphaFoldDB" id="A0A4Y2G1A8"/>